<dbReference type="Proteomes" id="UP000198658">
    <property type="component" value="Unassembled WGS sequence"/>
</dbReference>
<dbReference type="Gene3D" id="2.40.160.10">
    <property type="entry name" value="Porin"/>
    <property type="match status" value="1"/>
</dbReference>
<reference evidence="3" key="1">
    <citation type="submission" date="2016-10" db="EMBL/GenBank/DDBJ databases">
        <authorList>
            <person name="Varghese N."/>
            <person name="Submissions S."/>
        </authorList>
    </citation>
    <scope>NUCLEOTIDE SEQUENCE [LARGE SCALE GENOMIC DNA]</scope>
    <source>
        <strain evidence="3">CGMCC 1.10657</strain>
    </source>
</reference>
<dbReference type="InterPro" id="IPR010870">
    <property type="entry name" value="Porin_O/P"/>
</dbReference>
<dbReference type="AlphaFoldDB" id="A0A1H3WHP6"/>
<keyword evidence="3" id="KW-1185">Reference proteome</keyword>
<dbReference type="InterPro" id="IPR023614">
    <property type="entry name" value="Porin_dom_sf"/>
</dbReference>
<name>A0A1H3WHP6_9GAMM</name>
<evidence type="ECO:0000256" key="1">
    <source>
        <dbReference type="SAM" id="SignalP"/>
    </source>
</evidence>
<evidence type="ECO:0000313" key="2">
    <source>
        <dbReference type="EMBL" id="SDZ86633.1"/>
    </source>
</evidence>
<dbReference type="STRING" id="658218.SAMN05216562_0866"/>
<keyword evidence="1" id="KW-0732">Signal</keyword>
<dbReference type="SUPFAM" id="SSF56935">
    <property type="entry name" value="Porins"/>
    <property type="match status" value="1"/>
</dbReference>
<dbReference type="RefSeq" id="WP_091385488.1">
    <property type="nucleotide sequence ID" value="NZ_FNQO01000001.1"/>
</dbReference>
<protein>
    <submittedName>
        <fullName evidence="2">Phosphate-selective porin OprO and OprP</fullName>
    </submittedName>
</protein>
<dbReference type="OrthoDB" id="9807854at2"/>
<accession>A0A1H3WHP6</accession>
<dbReference type="Pfam" id="PF07396">
    <property type="entry name" value="Porin_O_P"/>
    <property type="match status" value="2"/>
</dbReference>
<sequence length="424" mass="47293">MNRCALLWILAGAAIIHPALADQAETKGGLKITSDDGNFSAELGGRIHFDTYLFDRDIEDPVSTTEFRRARLAMKGQLWNWEYKLERDFASGGTGGLRDVYIATKVLGGKLTIGNFKPYRSINELTSSNEITMMERSFASASGIYADRGRQQGVGWLTHWDCYTFGAMAFNLRDPGGPRNEGVGVAGRFTWAPINDDLSTLHLGISGSYENANRNSDPLEADVSYAGRRGPSQLIAFTPGDREFFFNDFDDDEFFFGDQGGSVGTVGLELAGTYGPLYGQAEYVYGDFDGDYFMSEDVFEDFFGAPPTFSCDPDFGCFVGGQDVRTWYVMGSWVITGEHKPYDSKKGVFKSVKPHSDWGAWELTARYETIENKDIRKLEASNLRLGVNFYFNPKVRFMLNVVLGEDDFTGDDTNQLAFRAQANW</sequence>
<feature type="signal peptide" evidence="1">
    <location>
        <begin position="1"/>
        <end position="21"/>
    </location>
</feature>
<organism evidence="2 3">
    <name type="scientific">Microbulbifer marinus</name>
    <dbReference type="NCBI Taxonomy" id="658218"/>
    <lineage>
        <taxon>Bacteria</taxon>
        <taxon>Pseudomonadati</taxon>
        <taxon>Pseudomonadota</taxon>
        <taxon>Gammaproteobacteria</taxon>
        <taxon>Cellvibrionales</taxon>
        <taxon>Microbulbiferaceae</taxon>
        <taxon>Microbulbifer</taxon>
    </lineage>
</organism>
<feature type="chain" id="PRO_5011690879" evidence="1">
    <location>
        <begin position="22"/>
        <end position="424"/>
    </location>
</feature>
<gene>
    <name evidence="2" type="ORF">SAMN05216562_0866</name>
</gene>
<proteinExistence type="predicted"/>
<dbReference type="EMBL" id="FNQO01000001">
    <property type="protein sequence ID" value="SDZ86633.1"/>
    <property type="molecule type" value="Genomic_DNA"/>
</dbReference>
<evidence type="ECO:0000313" key="3">
    <source>
        <dbReference type="Proteomes" id="UP000198658"/>
    </source>
</evidence>